<dbReference type="AlphaFoldDB" id="A0A3B6IVU4"/>
<dbReference type="STRING" id="4565.A0A3B6IVU4"/>
<dbReference type="EnsemblPlants" id="TraesCS4B02G237100.1">
    <property type="protein sequence ID" value="TraesCS4B02G237100.1.cds1"/>
    <property type="gene ID" value="TraesCS4B02G237100"/>
</dbReference>
<protein>
    <recommendedName>
        <fullName evidence="2">Zinc knuckle CX2CX4HX4C domain-containing protein</fullName>
    </recommendedName>
</protein>
<reference evidence="3" key="1">
    <citation type="submission" date="2018-08" db="EMBL/GenBank/DDBJ databases">
        <authorList>
            <person name="Rossello M."/>
        </authorList>
    </citation>
    <scope>NUCLEOTIDE SEQUENCE [LARGE SCALE GENOMIC DNA]</scope>
    <source>
        <strain evidence="3">cv. Chinese Spring</strain>
    </source>
</reference>
<dbReference type="Gramene" id="TraesWEE_scaffold_079641_01G000200.1">
    <property type="protein sequence ID" value="TraesWEE_scaffold_079641_01G000200.1"/>
    <property type="gene ID" value="TraesWEE_scaffold_079641_01G000200"/>
</dbReference>
<feature type="region of interest" description="Disordered" evidence="1">
    <location>
        <begin position="249"/>
        <end position="309"/>
    </location>
</feature>
<proteinExistence type="predicted"/>
<dbReference type="Gramene" id="TraesCS4B03G0646800.1">
    <property type="protein sequence ID" value="TraesCS4B03G0646800.1.CDS1"/>
    <property type="gene ID" value="TraesCS4B03G0646800"/>
</dbReference>
<sequence length="388" mass="43541">MASSDANSATSGGASASANPVLEDFFDQLDLNDEDFNDVEIDEEDPVIQESVRWLALARVHTEKNFSPAAFYKDMRAAWNPAQSVRFRPVGPNRFVVQASCLGDWERMLMHGPWLFRNMAVLMCPYDRFTKADEVVFDHLPIWLQIHKLPDPYCKQEIVGKLLNGACKILEMRLNGNTRGDYIRVRVEHDIKLPLTKFVSIVRSQARQVYLVRYEKLARFCKLCGLIGHEHKECGSGVHDQQKLKFGDWLYGDGPSHSRPEPNPSRTGAPRQPGDKGSSKAPVDPGTHGTDPDILDTTSSPTKVHRDHMELEREARKRLNMDIAGDVDVHTSNQTKTLLAITDGSRKDEGETSSPSSSTSSSKRAKLSQDHTNNEISAASLEEDRRMQ</sequence>
<evidence type="ECO:0000256" key="1">
    <source>
        <dbReference type="SAM" id="MobiDB-lite"/>
    </source>
</evidence>
<reference evidence="3" key="2">
    <citation type="submission" date="2018-10" db="UniProtKB">
        <authorList>
            <consortium name="EnsemblPlants"/>
        </authorList>
    </citation>
    <scope>IDENTIFICATION</scope>
</reference>
<dbReference type="PANTHER" id="PTHR31286">
    <property type="entry name" value="GLYCINE-RICH CELL WALL STRUCTURAL PROTEIN 1.8-LIKE"/>
    <property type="match status" value="1"/>
</dbReference>
<dbReference type="Pfam" id="PF14392">
    <property type="entry name" value="zf-CCHC_4"/>
    <property type="match status" value="1"/>
</dbReference>
<feature type="region of interest" description="Disordered" evidence="1">
    <location>
        <begin position="334"/>
        <end position="388"/>
    </location>
</feature>
<name>A0A3B6IVU4_WHEAT</name>
<evidence type="ECO:0000259" key="2">
    <source>
        <dbReference type="Pfam" id="PF14392"/>
    </source>
</evidence>
<dbReference type="OrthoDB" id="693793at2759"/>
<dbReference type="PANTHER" id="PTHR31286:SF167">
    <property type="entry name" value="OS09G0268800 PROTEIN"/>
    <property type="match status" value="1"/>
</dbReference>
<dbReference type="Proteomes" id="UP000019116">
    <property type="component" value="Chromosome 4B"/>
</dbReference>
<keyword evidence="4" id="KW-1185">Reference proteome</keyword>
<feature type="domain" description="Zinc knuckle CX2CX4HX4C" evidence="2">
    <location>
        <begin position="193"/>
        <end position="234"/>
    </location>
</feature>
<dbReference type="Gramene" id="TraesCS4B02G237100.1">
    <property type="protein sequence ID" value="TraesCS4B02G237100.1.cds1"/>
    <property type="gene ID" value="TraesCS4B02G237100"/>
</dbReference>
<evidence type="ECO:0000313" key="3">
    <source>
        <dbReference type="EnsemblPlants" id="TraesCS4B02G237100.1.cds1"/>
    </source>
</evidence>
<organism evidence="3">
    <name type="scientific">Triticum aestivum</name>
    <name type="common">Wheat</name>
    <dbReference type="NCBI Taxonomy" id="4565"/>
    <lineage>
        <taxon>Eukaryota</taxon>
        <taxon>Viridiplantae</taxon>
        <taxon>Streptophyta</taxon>
        <taxon>Embryophyta</taxon>
        <taxon>Tracheophyta</taxon>
        <taxon>Spermatophyta</taxon>
        <taxon>Magnoliopsida</taxon>
        <taxon>Liliopsida</taxon>
        <taxon>Poales</taxon>
        <taxon>Poaceae</taxon>
        <taxon>BOP clade</taxon>
        <taxon>Pooideae</taxon>
        <taxon>Triticodae</taxon>
        <taxon>Triticeae</taxon>
        <taxon>Triticinae</taxon>
        <taxon>Triticum</taxon>
    </lineage>
</organism>
<accession>A0A3B6IVU4</accession>
<dbReference type="InterPro" id="IPR025836">
    <property type="entry name" value="Zn_knuckle_CX2CX4HX4C"/>
</dbReference>
<evidence type="ECO:0000313" key="4">
    <source>
        <dbReference type="Proteomes" id="UP000019116"/>
    </source>
</evidence>
<feature type="compositionally biased region" description="Low complexity" evidence="1">
    <location>
        <begin position="352"/>
        <end position="362"/>
    </location>
</feature>
<dbReference type="InterPro" id="IPR040256">
    <property type="entry name" value="At4g02000-like"/>
</dbReference>